<dbReference type="GO" id="GO:0050518">
    <property type="term" value="F:2-C-methyl-D-erythritol 4-phosphate cytidylyltransferase activity"/>
    <property type="evidence" value="ECO:0007669"/>
    <property type="project" value="TreeGrafter"/>
</dbReference>
<dbReference type="PANTHER" id="PTHR32125">
    <property type="entry name" value="2-C-METHYL-D-ERYTHRITOL 4-PHOSPHATE CYTIDYLYLTRANSFERASE, CHLOROPLASTIC"/>
    <property type="match status" value="1"/>
</dbReference>
<dbReference type="InterPro" id="IPR029044">
    <property type="entry name" value="Nucleotide-diphossugar_trans"/>
</dbReference>
<proteinExistence type="predicted"/>
<dbReference type="SUPFAM" id="SSF53448">
    <property type="entry name" value="Nucleotide-diphospho-sugar transferases"/>
    <property type="match status" value="1"/>
</dbReference>
<name>A0A2G9Y7Y4_9BACT</name>
<sequence length="231" mass="26662">MNYLIITAGGKGKRSRLNCNKIFTDLNNRPLIYWTLKIFEDNQIVNKIIISVKKDDIKKINTIIKKHQFKKILTIIEADQSRQESIFTVLKWLKSKADKKDLIGIHNAVNPFVSEKEIRQVYKAAKEYKAALLANLAKDTVKISNEENIVEFTPLRKFSWCAQTPQVANFGDLWEAFIKADEDKFTGTDDTQLLERIGIKARIVPCSYLNFKITYPEDLILASEVLKSFFK</sequence>
<accession>A0A2G9Y7Y4</accession>
<gene>
    <name evidence="3" type="ORF">COX47_02950</name>
</gene>
<evidence type="ECO:0000256" key="2">
    <source>
        <dbReference type="ARBA" id="ARBA00022695"/>
    </source>
</evidence>
<organism evidence="3 4">
    <name type="scientific">Candidatus Roizmanbacteria bacterium CG23_combo_of_CG06-09_8_20_14_all_35_49</name>
    <dbReference type="NCBI Taxonomy" id="1974863"/>
    <lineage>
        <taxon>Bacteria</taxon>
        <taxon>Candidatus Roizmaniibacteriota</taxon>
    </lineage>
</organism>
<keyword evidence="2" id="KW-0548">Nucleotidyltransferase</keyword>
<keyword evidence="1" id="KW-0808">Transferase</keyword>
<dbReference type="CDD" id="cd02516">
    <property type="entry name" value="CDP-ME_synthetase"/>
    <property type="match status" value="1"/>
</dbReference>
<evidence type="ECO:0000256" key="1">
    <source>
        <dbReference type="ARBA" id="ARBA00022679"/>
    </source>
</evidence>
<evidence type="ECO:0008006" key="5">
    <source>
        <dbReference type="Google" id="ProtNLM"/>
    </source>
</evidence>
<evidence type="ECO:0000313" key="4">
    <source>
        <dbReference type="Proteomes" id="UP000231025"/>
    </source>
</evidence>
<reference evidence="3 4" key="1">
    <citation type="submission" date="2017-09" db="EMBL/GenBank/DDBJ databases">
        <title>Depth-based differentiation of microbial function through sediment-hosted aquifers and enrichment of novel symbionts in the deep terrestrial subsurface.</title>
        <authorList>
            <person name="Probst A.J."/>
            <person name="Ladd B."/>
            <person name="Jarett J.K."/>
            <person name="Geller-Mcgrath D.E."/>
            <person name="Sieber C.M."/>
            <person name="Emerson J.B."/>
            <person name="Anantharaman K."/>
            <person name="Thomas B.C."/>
            <person name="Malmstrom R."/>
            <person name="Stieglmeier M."/>
            <person name="Klingl A."/>
            <person name="Woyke T."/>
            <person name="Ryan C.M."/>
            <person name="Banfield J.F."/>
        </authorList>
    </citation>
    <scope>NUCLEOTIDE SEQUENCE [LARGE SCALE GENOMIC DNA]</scope>
    <source>
        <strain evidence="3">CG23_combo_of_CG06-09_8_20_14_all_35_49</strain>
    </source>
</reference>
<dbReference type="InterPro" id="IPR034683">
    <property type="entry name" value="IspD/TarI"/>
</dbReference>
<dbReference type="Gene3D" id="3.90.550.10">
    <property type="entry name" value="Spore Coat Polysaccharide Biosynthesis Protein SpsA, Chain A"/>
    <property type="match status" value="1"/>
</dbReference>
<dbReference type="Pfam" id="PF01128">
    <property type="entry name" value="IspD"/>
    <property type="match status" value="1"/>
</dbReference>
<comment type="caution">
    <text evidence="3">The sequence shown here is derived from an EMBL/GenBank/DDBJ whole genome shotgun (WGS) entry which is preliminary data.</text>
</comment>
<dbReference type="AlphaFoldDB" id="A0A2G9Y7Y4"/>
<dbReference type="Proteomes" id="UP000231025">
    <property type="component" value="Unassembled WGS sequence"/>
</dbReference>
<dbReference type="InterPro" id="IPR050088">
    <property type="entry name" value="IspD/TarI_cytidylyltransf_bact"/>
</dbReference>
<dbReference type="PANTHER" id="PTHR32125:SF4">
    <property type="entry name" value="2-C-METHYL-D-ERYTHRITOL 4-PHOSPHATE CYTIDYLYLTRANSFERASE, CHLOROPLASTIC"/>
    <property type="match status" value="1"/>
</dbReference>
<dbReference type="FunFam" id="3.90.550.10:FF:000003">
    <property type="entry name" value="2-C-methyl-D-erythritol 4-phosphate cytidylyltransferase"/>
    <property type="match status" value="1"/>
</dbReference>
<evidence type="ECO:0000313" key="3">
    <source>
        <dbReference type="EMBL" id="PIP14833.1"/>
    </source>
</evidence>
<dbReference type="EMBL" id="PCRE01000043">
    <property type="protein sequence ID" value="PIP14833.1"/>
    <property type="molecule type" value="Genomic_DNA"/>
</dbReference>
<protein>
    <recommendedName>
        <fullName evidence="5">2-C-methyl-D-erythritol 4-phosphate cytidylyltransferase</fullName>
    </recommendedName>
</protein>